<dbReference type="Proteomes" id="UP000440578">
    <property type="component" value="Unassembled WGS sequence"/>
</dbReference>
<dbReference type="OrthoDB" id="8061005at2759"/>
<accession>A0A6A4VDU9</accession>
<feature type="region of interest" description="Disordered" evidence="1">
    <location>
        <begin position="336"/>
        <end position="406"/>
    </location>
</feature>
<organism evidence="2 3">
    <name type="scientific">Amphibalanus amphitrite</name>
    <name type="common">Striped barnacle</name>
    <name type="synonym">Balanus amphitrite</name>
    <dbReference type="NCBI Taxonomy" id="1232801"/>
    <lineage>
        <taxon>Eukaryota</taxon>
        <taxon>Metazoa</taxon>
        <taxon>Ecdysozoa</taxon>
        <taxon>Arthropoda</taxon>
        <taxon>Crustacea</taxon>
        <taxon>Multicrustacea</taxon>
        <taxon>Cirripedia</taxon>
        <taxon>Thoracica</taxon>
        <taxon>Thoracicalcarea</taxon>
        <taxon>Balanomorpha</taxon>
        <taxon>Balanoidea</taxon>
        <taxon>Balanidae</taxon>
        <taxon>Amphibalaninae</taxon>
        <taxon>Amphibalanus</taxon>
    </lineage>
</organism>
<name>A0A6A4VDU9_AMPAM</name>
<evidence type="ECO:0000313" key="3">
    <source>
        <dbReference type="Proteomes" id="UP000440578"/>
    </source>
</evidence>
<feature type="compositionally biased region" description="Basic residues" evidence="1">
    <location>
        <begin position="391"/>
        <end position="400"/>
    </location>
</feature>
<feature type="compositionally biased region" description="Low complexity" evidence="1">
    <location>
        <begin position="353"/>
        <end position="370"/>
    </location>
</feature>
<evidence type="ECO:0000256" key="1">
    <source>
        <dbReference type="SAM" id="MobiDB-lite"/>
    </source>
</evidence>
<dbReference type="Gene3D" id="2.40.70.10">
    <property type="entry name" value="Acid Proteases"/>
    <property type="match status" value="1"/>
</dbReference>
<feature type="region of interest" description="Disordered" evidence="1">
    <location>
        <begin position="301"/>
        <end position="320"/>
    </location>
</feature>
<reference evidence="2 3" key="1">
    <citation type="submission" date="2019-07" db="EMBL/GenBank/DDBJ databases">
        <title>Draft genome assembly of a fouling barnacle, Amphibalanus amphitrite (Darwin, 1854): The first reference genome for Thecostraca.</title>
        <authorList>
            <person name="Kim W."/>
        </authorList>
    </citation>
    <scope>NUCLEOTIDE SEQUENCE [LARGE SCALE GENOMIC DNA]</scope>
    <source>
        <strain evidence="2">SNU_AA5</strain>
        <tissue evidence="2">Soma without cirri and trophi</tissue>
    </source>
</reference>
<proteinExistence type="predicted"/>
<dbReference type="AlphaFoldDB" id="A0A6A4VDU9"/>
<dbReference type="EMBL" id="VIIS01002012">
    <property type="protein sequence ID" value="KAF0289724.1"/>
    <property type="molecule type" value="Genomic_DNA"/>
</dbReference>
<dbReference type="InterPro" id="IPR021109">
    <property type="entry name" value="Peptidase_aspartic_dom_sf"/>
</dbReference>
<gene>
    <name evidence="2" type="ORF">FJT64_012077</name>
</gene>
<dbReference type="CDD" id="cd00303">
    <property type="entry name" value="retropepsin_like"/>
    <property type="match status" value="1"/>
</dbReference>
<keyword evidence="3" id="KW-1185">Reference proteome</keyword>
<sequence>MQEVIDKWLFLYRVTPHATTGETPGQLLLGYKPITRGAAFKTWKTRWTDFVTLSGLTAQPKAVQLAMLRSCLSDDTVHIVENMGLSRSAPTVAVDVFGTRRGKLRALPDTGADISLAGPEFAETFGRGRMTPSTVRPMVVDGRSCDSIGKVEVTIRMGDIEVNEQVHIIPGVKRLILSWKTTQRLGIIPEDYPEQKWNIPQDITAAVSARRTITRPAERQTAALGPPVERQTAALGPLSERQTAAFGPPVERQTAALGPPVERQTAALGPPVERQTAALGSPVERQTAALGLLSERRTAALGAPAEQRAARTGAPGPAEQRAARFLRQRYAYSEPHAVSSPAVEEEQTRLKPAQAAQQLRRQQQQQQQQQTSLKPAQTERRQQQQQQPLRRSTRIKKQTRRLIEEM</sequence>
<comment type="caution">
    <text evidence="2">The sequence shown here is derived from an EMBL/GenBank/DDBJ whole genome shotgun (WGS) entry which is preliminary data.</text>
</comment>
<evidence type="ECO:0000313" key="2">
    <source>
        <dbReference type="EMBL" id="KAF0289724.1"/>
    </source>
</evidence>
<protein>
    <submittedName>
        <fullName evidence="2">Snake venom metalloprotease inhibitor 02A10</fullName>
    </submittedName>
</protein>